<sequence>MTISEYGLMFIRKWEGFRAKPYIDSSGMATIGYGFTFYPNGTKVTMQDKPISQREGIRIFKIIVKNYEKAVNKLIKVPISQNQFDALVSLCYNIGVGNFQKSALVSLVNKNPNSPEIANEFQKFVFANGKKLQGLVNRRADEARLYFEKTKKKVPMLIIATLVGLAGYFIYKRNKERRTK</sequence>
<dbReference type="RefSeq" id="WP_264847802.1">
    <property type="nucleotide sequence ID" value="NZ_BPMA01000082.1"/>
</dbReference>
<evidence type="ECO:0000256" key="8">
    <source>
        <dbReference type="SAM" id="Phobius"/>
    </source>
</evidence>
<keyword evidence="3 7" id="KW-0081">Bacteriolytic enzyme</keyword>
<evidence type="ECO:0000256" key="1">
    <source>
        <dbReference type="ARBA" id="ARBA00000632"/>
    </source>
</evidence>
<dbReference type="InterPro" id="IPR023346">
    <property type="entry name" value="Lysozyme-like_dom_sf"/>
</dbReference>
<dbReference type="Proteomes" id="UP001207736">
    <property type="component" value="Unassembled WGS sequence"/>
</dbReference>
<dbReference type="HAMAP" id="MF_04110">
    <property type="entry name" value="ENDOLYSIN_T4"/>
    <property type="match status" value="1"/>
</dbReference>
<dbReference type="GO" id="GO:0031640">
    <property type="term" value="P:killing of cells of another organism"/>
    <property type="evidence" value="ECO:0007669"/>
    <property type="project" value="UniProtKB-KW"/>
</dbReference>
<dbReference type="InterPro" id="IPR051018">
    <property type="entry name" value="Bacteriophage_GH24"/>
</dbReference>
<reference evidence="9 12" key="1">
    <citation type="submission" date="2021-11" db="EMBL/GenBank/DDBJ databases">
        <title>Draft genome sequence of Capnocytophaga sp. strain KC07075 isolated from cat oral cavity.</title>
        <authorList>
            <person name="Suzuki M."/>
            <person name="Imaoka K."/>
            <person name="Kimura M."/>
            <person name="Morikawa S."/>
            <person name="Maeda K."/>
        </authorList>
    </citation>
    <scope>NUCLEOTIDE SEQUENCE</scope>
    <source>
        <strain evidence="9">KC07075</strain>
        <strain evidence="10 12">KC07079</strain>
    </source>
</reference>
<keyword evidence="8" id="KW-0472">Membrane</keyword>
<feature type="transmembrane region" description="Helical" evidence="8">
    <location>
        <begin position="154"/>
        <end position="171"/>
    </location>
</feature>
<proteinExistence type="inferred from homology"/>
<dbReference type="PANTHER" id="PTHR38107:SF3">
    <property type="entry name" value="LYSOZYME RRRD-RELATED"/>
    <property type="match status" value="1"/>
</dbReference>
<accession>A0AAV5B0P7</accession>
<keyword evidence="12" id="KW-1185">Reference proteome</keyword>
<dbReference type="PANTHER" id="PTHR38107">
    <property type="match status" value="1"/>
</dbReference>
<dbReference type="InterPro" id="IPR002196">
    <property type="entry name" value="Glyco_hydro_24"/>
</dbReference>
<evidence type="ECO:0000313" key="9">
    <source>
        <dbReference type="EMBL" id="GJM51273.1"/>
    </source>
</evidence>
<evidence type="ECO:0000256" key="2">
    <source>
        <dbReference type="ARBA" id="ARBA00022529"/>
    </source>
</evidence>
<keyword evidence="8" id="KW-0812">Transmembrane</keyword>
<dbReference type="EMBL" id="BQKA01000047">
    <property type="protein sequence ID" value="GJM51273.1"/>
    <property type="molecule type" value="Genomic_DNA"/>
</dbReference>
<evidence type="ECO:0000256" key="3">
    <source>
        <dbReference type="ARBA" id="ARBA00022638"/>
    </source>
</evidence>
<evidence type="ECO:0000313" key="10">
    <source>
        <dbReference type="EMBL" id="GJM54000.1"/>
    </source>
</evidence>
<dbReference type="GO" id="GO:0003796">
    <property type="term" value="F:lysozyme activity"/>
    <property type="evidence" value="ECO:0007669"/>
    <property type="project" value="UniProtKB-EC"/>
</dbReference>
<keyword evidence="6 7" id="KW-0326">Glycosidase</keyword>
<comment type="catalytic activity">
    <reaction evidence="1 7">
        <text>Hydrolysis of (1-&gt;4)-beta-linkages between N-acetylmuramic acid and N-acetyl-D-glucosamine residues in a peptidoglycan and between N-acetyl-D-glucosamine residues in chitodextrins.</text>
        <dbReference type="EC" id="3.2.1.17"/>
    </reaction>
</comment>
<dbReference type="CDD" id="cd00737">
    <property type="entry name" value="lyz_endolysin_autolysin"/>
    <property type="match status" value="1"/>
</dbReference>
<evidence type="ECO:0000313" key="12">
    <source>
        <dbReference type="Proteomes" id="UP001208692"/>
    </source>
</evidence>
<comment type="caution">
    <text evidence="9">The sequence shown here is derived from an EMBL/GenBank/DDBJ whole genome shotgun (WGS) entry which is preliminary data.</text>
</comment>
<dbReference type="InterPro" id="IPR034690">
    <property type="entry name" value="Endolysin_T4_type"/>
</dbReference>
<keyword evidence="5" id="KW-1035">Host cytoplasm</keyword>
<evidence type="ECO:0000313" key="11">
    <source>
        <dbReference type="Proteomes" id="UP001207736"/>
    </source>
</evidence>
<dbReference type="Gene3D" id="1.10.530.40">
    <property type="match status" value="1"/>
</dbReference>
<dbReference type="EC" id="3.2.1.17" evidence="7"/>
<dbReference type="AlphaFoldDB" id="A0AAV5B0P7"/>
<gene>
    <name evidence="9" type="ORF">RCZ15_22460</name>
    <name evidence="10" type="ORF">RCZ16_23160</name>
</gene>
<organism evidence="9 11">
    <name type="scientific">Capnocytophaga catalasegens</name>
    <dbReference type="NCBI Taxonomy" id="1004260"/>
    <lineage>
        <taxon>Bacteria</taxon>
        <taxon>Pseudomonadati</taxon>
        <taxon>Bacteroidota</taxon>
        <taxon>Flavobacteriia</taxon>
        <taxon>Flavobacteriales</taxon>
        <taxon>Flavobacteriaceae</taxon>
        <taxon>Capnocytophaga</taxon>
    </lineage>
</organism>
<dbReference type="InterPro" id="IPR033907">
    <property type="entry name" value="Endolysin_autolysin"/>
</dbReference>
<dbReference type="GO" id="GO:0042742">
    <property type="term" value="P:defense response to bacterium"/>
    <property type="evidence" value="ECO:0007669"/>
    <property type="project" value="UniProtKB-KW"/>
</dbReference>
<keyword evidence="8" id="KW-1133">Transmembrane helix</keyword>
<dbReference type="EMBL" id="BQKB01000056">
    <property type="protein sequence ID" value="GJM54000.1"/>
    <property type="molecule type" value="Genomic_DNA"/>
</dbReference>
<dbReference type="Proteomes" id="UP001208692">
    <property type="component" value="Unassembled WGS sequence"/>
</dbReference>
<dbReference type="InterPro" id="IPR023347">
    <property type="entry name" value="Lysozyme_dom_sf"/>
</dbReference>
<keyword evidence="4 7" id="KW-0378">Hydrolase</keyword>
<evidence type="ECO:0000256" key="7">
    <source>
        <dbReference type="RuleBase" id="RU003788"/>
    </source>
</evidence>
<keyword evidence="2 7" id="KW-0929">Antimicrobial</keyword>
<name>A0AAV5B0P7_9FLAO</name>
<dbReference type="SUPFAM" id="SSF53955">
    <property type="entry name" value="Lysozyme-like"/>
    <property type="match status" value="1"/>
</dbReference>
<evidence type="ECO:0000256" key="5">
    <source>
        <dbReference type="ARBA" id="ARBA00023200"/>
    </source>
</evidence>
<dbReference type="GO" id="GO:0016998">
    <property type="term" value="P:cell wall macromolecule catabolic process"/>
    <property type="evidence" value="ECO:0007669"/>
    <property type="project" value="InterPro"/>
</dbReference>
<protein>
    <recommendedName>
        <fullName evidence="7">Lysozyme</fullName>
        <ecNumber evidence="7">3.2.1.17</ecNumber>
    </recommendedName>
</protein>
<evidence type="ECO:0000256" key="6">
    <source>
        <dbReference type="ARBA" id="ARBA00023295"/>
    </source>
</evidence>
<evidence type="ECO:0000256" key="4">
    <source>
        <dbReference type="ARBA" id="ARBA00022801"/>
    </source>
</evidence>
<dbReference type="GO" id="GO:0009253">
    <property type="term" value="P:peptidoglycan catabolic process"/>
    <property type="evidence" value="ECO:0007669"/>
    <property type="project" value="InterPro"/>
</dbReference>
<comment type="similarity">
    <text evidence="7">Belongs to the glycosyl hydrolase 24 family.</text>
</comment>
<dbReference type="Pfam" id="PF00959">
    <property type="entry name" value="Phage_lysozyme"/>
    <property type="match status" value="1"/>
</dbReference>